<dbReference type="Proteomes" id="UP001331515">
    <property type="component" value="Unassembled WGS sequence"/>
</dbReference>
<keyword evidence="2" id="KW-1185">Reference proteome</keyword>
<dbReference type="EMBL" id="JAURVH010001521">
    <property type="protein sequence ID" value="KAK5923128.1"/>
    <property type="molecule type" value="Genomic_DNA"/>
</dbReference>
<evidence type="ECO:0000313" key="1">
    <source>
        <dbReference type="EMBL" id="KAK5923128.1"/>
    </source>
</evidence>
<comment type="caution">
    <text evidence="1">The sequence shown here is derived from an EMBL/GenBank/DDBJ whole genome shotgun (WGS) entry which is preliminary data.</text>
</comment>
<gene>
    <name evidence="1" type="ORF">CgunFtcFv8_000127</name>
</gene>
<reference evidence="1 2" key="1">
    <citation type="journal article" date="2023" name="Mol. Biol. Evol.">
        <title>Genomics of Secondarily Temperate Adaptation in the Only Non-Antarctic Icefish.</title>
        <authorList>
            <person name="Rivera-Colon A.G."/>
            <person name="Rayamajhi N."/>
            <person name="Minhas B.F."/>
            <person name="Madrigal G."/>
            <person name="Bilyk K.T."/>
            <person name="Yoon V."/>
            <person name="Hune M."/>
            <person name="Gregory S."/>
            <person name="Cheng C.H.C."/>
            <person name="Catchen J.M."/>
        </authorList>
    </citation>
    <scope>NUCLEOTIDE SEQUENCE [LARGE SCALE GENOMIC DNA]</scope>
    <source>
        <tissue evidence="1">White muscle</tissue>
    </source>
</reference>
<accession>A0AAN8DRX6</accession>
<dbReference type="AlphaFoldDB" id="A0AAN8DRX6"/>
<proteinExistence type="predicted"/>
<evidence type="ECO:0000313" key="2">
    <source>
        <dbReference type="Proteomes" id="UP001331515"/>
    </source>
</evidence>
<protein>
    <submittedName>
        <fullName evidence="1">Uncharacterized protein</fullName>
    </submittedName>
</protein>
<name>A0AAN8DRX6_CHAGU</name>
<sequence length="147" mass="16283">MGPFFSSCSASAKDMTSDLCPVTPHPPSPTHTLEALGVQLSEHICIAFAEENVDHATHTHRATLNLDLLPSPRRPPRPTEELRHYSPEVGGWPLFSEELDIHLFLVQDLSLKKSVEHSCSVNTTHRGGDFSDLLPQIRTSTAVEEQH</sequence>
<organism evidence="1 2">
    <name type="scientific">Champsocephalus gunnari</name>
    <name type="common">Mackerel icefish</name>
    <dbReference type="NCBI Taxonomy" id="52237"/>
    <lineage>
        <taxon>Eukaryota</taxon>
        <taxon>Metazoa</taxon>
        <taxon>Chordata</taxon>
        <taxon>Craniata</taxon>
        <taxon>Vertebrata</taxon>
        <taxon>Euteleostomi</taxon>
        <taxon>Actinopterygii</taxon>
        <taxon>Neopterygii</taxon>
        <taxon>Teleostei</taxon>
        <taxon>Neoteleostei</taxon>
        <taxon>Acanthomorphata</taxon>
        <taxon>Eupercaria</taxon>
        <taxon>Perciformes</taxon>
        <taxon>Notothenioidei</taxon>
        <taxon>Channichthyidae</taxon>
        <taxon>Champsocephalus</taxon>
    </lineage>
</organism>